<keyword evidence="8" id="KW-0472">Membrane</keyword>
<feature type="transmembrane region" description="Helical" evidence="8">
    <location>
        <begin position="7"/>
        <end position="27"/>
    </location>
</feature>
<reference evidence="10 11" key="1">
    <citation type="submission" date="2019-05" db="EMBL/GenBank/DDBJ databases">
        <title>Psychrobacillus vulpis sp. nov., a new species isolated from feces of a red fox that inhabits in The Tablas de Daimiel Natural Park, Albacete, Spain.</title>
        <authorList>
            <person name="Rodriguez M."/>
            <person name="Reina J.C."/>
            <person name="Bejar V."/>
            <person name="Llamas I."/>
        </authorList>
    </citation>
    <scope>NUCLEOTIDE SEQUENCE [LARGE SCALE GENOMIC DNA]</scope>
    <source>
        <strain evidence="10 11">NHI-2</strain>
    </source>
</reference>
<comment type="catalytic activity">
    <reaction evidence="1">
        <text>[protein]-peptidylproline (omega=180) = [protein]-peptidylproline (omega=0)</text>
        <dbReference type="Rhea" id="RHEA:16237"/>
        <dbReference type="Rhea" id="RHEA-COMP:10747"/>
        <dbReference type="Rhea" id="RHEA-COMP:10748"/>
        <dbReference type="ChEBI" id="CHEBI:83833"/>
        <dbReference type="ChEBI" id="CHEBI:83834"/>
        <dbReference type="EC" id="5.2.1.8"/>
    </reaction>
</comment>
<dbReference type="EC" id="5.2.1.8" evidence="2"/>
<feature type="domain" description="PpiC" evidence="9">
    <location>
        <begin position="154"/>
        <end position="244"/>
    </location>
</feature>
<organism evidence="10 11">
    <name type="scientific">Psychrobacillus soli</name>
    <dbReference type="NCBI Taxonomy" id="1543965"/>
    <lineage>
        <taxon>Bacteria</taxon>
        <taxon>Bacillati</taxon>
        <taxon>Bacillota</taxon>
        <taxon>Bacilli</taxon>
        <taxon>Bacillales</taxon>
        <taxon>Bacillaceae</taxon>
        <taxon>Psychrobacillus</taxon>
    </lineage>
</organism>
<evidence type="ECO:0000256" key="8">
    <source>
        <dbReference type="SAM" id="Phobius"/>
    </source>
</evidence>
<evidence type="ECO:0000256" key="7">
    <source>
        <dbReference type="SAM" id="Coils"/>
    </source>
</evidence>
<gene>
    <name evidence="10" type="ORF">FG383_06895</name>
</gene>
<dbReference type="PANTHER" id="PTHR47245">
    <property type="entry name" value="PEPTIDYLPROLYL ISOMERASE"/>
    <property type="match status" value="1"/>
</dbReference>
<evidence type="ECO:0000256" key="6">
    <source>
        <dbReference type="PROSITE-ProRule" id="PRU00278"/>
    </source>
</evidence>
<dbReference type="RefSeq" id="WP_142606293.1">
    <property type="nucleotide sequence ID" value="NZ_VDGG01000011.1"/>
</dbReference>
<evidence type="ECO:0000313" key="11">
    <source>
        <dbReference type="Proteomes" id="UP000318937"/>
    </source>
</evidence>
<keyword evidence="11" id="KW-1185">Reference proteome</keyword>
<dbReference type="PANTHER" id="PTHR47245:SF1">
    <property type="entry name" value="FOLDASE PROTEIN PRSA"/>
    <property type="match status" value="1"/>
</dbReference>
<dbReference type="InterPro" id="IPR027304">
    <property type="entry name" value="Trigger_fact/SurA_dom_sf"/>
</dbReference>
<evidence type="ECO:0000313" key="10">
    <source>
        <dbReference type="EMBL" id="TQR16435.1"/>
    </source>
</evidence>
<dbReference type="PROSITE" id="PS50198">
    <property type="entry name" value="PPIC_PPIASE_2"/>
    <property type="match status" value="1"/>
</dbReference>
<evidence type="ECO:0000256" key="4">
    <source>
        <dbReference type="ARBA" id="ARBA00023110"/>
    </source>
</evidence>
<evidence type="ECO:0000259" key="9">
    <source>
        <dbReference type="PROSITE" id="PS50198"/>
    </source>
</evidence>
<dbReference type="Gene3D" id="1.10.4030.10">
    <property type="entry name" value="Porin chaperone SurA, peptide-binding domain"/>
    <property type="match status" value="1"/>
</dbReference>
<evidence type="ECO:0000256" key="2">
    <source>
        <dbReference type="ARBA" id="ARBA00013194"/>
    </source>
</evidence>
<evidence type="ECO:0000256" key="3">
    <source>
        <dbReference type="ARBA" id="ARBA00022729"/>
    </source>
</evidence>
<dbReference type="EMBL" id="VDGG01000011">
    <property type="protein sequence ID" value="TQR16435.1"/>
    <property type="molecule type" value="Genomic_DNA"/>
</dbReference>
<dbReference type="Proteomes" id="UP000318937">
    <property type="component" value="Unassembled WGS sequence"/>
</dbReference>
<dbReference type="Pfam" id="PF13616">
    <property type="entry name" value="Rotamase_3"/>
    <property type="match status" value="1"/>
</dbReference>
<comment type="caution">
    <text evidence="10">The sequence shown here is derived from an EMBL/GenBank/DDBJ whole genome shotgun (WGS) entry which is preliminary data.</text>
</comment>
<dbReference type="GO" id="GO:0003755">
    <property type="term" value="F:peptidyl-prolyl cis-trans isomerase activity"/>
    <property type="evidence" value="ECO:0007669"/>
    <property type="project" value="UniProtKB-KW"/>
</dbReference>
<dbReference type="Pfam" id="PF13624">
    <property type="entry name" value="SurA_N_3"/>
    <property type="match status" value="1"/>
</dbReference>
<dbReference type="Gene3D" id="3.10.50.40">
    <property type="match status" value="1"/>
</dbReference>
<dbReference type="OrthoDB" id="14196at2"/>
<accession>A0A544TG31</accession>
<dbReference type="InterPro" id="IPR023058">
    <property type="entry name" value="PPIase_PpiC_CS"/>
</dbReference>
<evidence type="ECO:0000256" key="1">
    <source>
        <dbReference type="ARBA" id="ARBA00000971"/>
    </source>
</evidence>
<sequence length="292" mass="33458">MKNKTTLWLLTGIILIAAIILLIILVIGNKTYVASVNGQKITEDTLNEKMMDNYGEETVESLIMEEIIRQETEKEGILISQEEIDAEMQVYQENYGGEEAFQEVLETSGVELSDVEEDIRTYLALNQLFKNRITITEEEIETYFEENKDSFTRPKQVEAIHILVEDEKTAGMVAEKLKAGEDFSTLAKEYSIDETTKDTGGELSYFSVGEMEQAFEDAAFSMDIDEVSQPVETSYGYHIIKVTDKIDEKEANLTDVKEEIEQAISDSKIDAEYELWLEEKYETYDIQYLKEV</sequence>
<keyword evidence="7" id="KW-0175">Coiled coil</keyword>
<dbReference type="InterPro" id="IPR000297">
    <property type="entry name" value="PPIase_PpiC"/>
</dbReference>
<dbReference type="InterPro" id="IPR050245">
    <property type="entry name" value="PrsA_foldase"/>
</dbReference>
<evidence type="ECO:0000256" key="5">
    <source>
        <dbReference type="ARBA" id="ARBA00023235"/>
    </source>
</evidence>
<keyword evidence="8" id="KW-0812">Transmembrane</keyword>
<name>A0A544TG31_9BACI</name>
<protein>
    <recommendedName>
        <fullName evidence="2">peptidylprolyl isomerase</fullName>
        <ecNumber evidence="2">5.2.1.8</ecNumber>
    </recommendedName>
</protein>
<keyword evidence="4 6" id="KW-0697">Rotamase</keyword>
<proteinExistence type="predicted"/>
<dbReference type="AlphaFoldDB" id="A0A544TG31"/>
<keyword evidence="3" id="KW-0732">Signal</keyword>
<feature type="coiled-coil region" evidence="7">
    <location>
        <begin position="239"/>
        <end position="266"/>
    </location>
</feature>
<keyword evidence="8" id="KW-1133">Transmembrane helix</keyword>
<dbReference type="InterPro" id="IPR046357">
    <property type="entry name" value="PPIase_dom_sf"/>
</dbReference>
<dbReference type="SUPFAM" id="SSF54534">
    <property type="entry name" value="FKBP-like"/>
    <property type="match status" value="1"/>
</dbReference>
<dbReference type="SUPFAM" id="SSF109998">
    <property type="entry name" value="Triger factor/SurA peptide-binding domain-like"/>
    <property type="match status" value="1"/>
</dbReference>
<dbReference type="PROSITE" id="PS01096">
    <property type="entry name" value="PPIC_PPIASE_1"/>
    <property type="match status" value="1"/>
</dbReference>
<keyword evidence="5 6" id="KW-0413">Isomerase</keyword>